<reference evidence="11 12" key="1">
    <citation type="submission" date="2024-10" db="EMBL/GenBank/DDBJ databases">
        <title>Updated reference genomes for cyclostephanoid diatoms.</title>
        <authorList>
            <person name="Roberts W.R."/>
            <person name="Alverson A.J."/>
        </authorList>
    </citation>
    <scope>NUCLEOTIDE SEQUENCE [LARGE SCALE GENOMIC DNA]</scope>
    <source>
        <strain evidence="11 12">AJA232-27</strain>
    </source>
</reference>
<comment type="pathway">
    <text evidence="1">Lipid metabolism.</text>
</comment>
<evidence type="ECO:0000256" key="4">
    <source>
        <dbReference type="ARBA" id="ARBA00022679"/>
    </source>
</evidence>
<keyword evidence="8" id="KW-0472">Membrane</keyword>
<dbReference type="EMBL" id="JALLBG020000214">
    <property type="protein sequence ID" value="KAL3759101.1"/>
    <property type="molecule type" value="Genomic_DNA"/>
</dbReference>
<keyword evidence="8" id="KW-1133">Transmembrane helix</keyword>
<organism evidence="11 12">
    <name type="scientific">Discostella pseudostelligera</name>
    <dbReference type="NCBI Taxonomy" id="259834"/>
    <lineage>
        <taxon>Eukaryota</taxon>
        <taxon>Sar</taxon>
        <taxon>Stramenopiles</taxon>
        <taxon>Ochrophyta</taxon>
        <taxon>Bacillariophyta</taxon>
        <taxon>Coscinodiscophyceae</taxon>
        <taxon>Thalassiosirophycidae</taxon>
        <taxon>Stephanodiscales</taxon>
        <taxon>Stephanodiscaceae</taxon>
        <taxon>Discostella</taxon>
    </lineage>
</organism>
<evidence type="ECO:0000313" key="11">
    <source>
        <dbReference type="EMBL" id="KAL3759101.1"/>
    </source>
</evidence>
<keyword evidence="4 7" id="KW-0808">Transferase</keyword>
<dbReference type="CDD" id="cd07989">
    <property type="entry name" value="LPLAT_AGPAT-like"/>
    <property type="match status" value="1"/>
</dbReference>
<dbReference type="Proteomes" id="UP001530293">
    <property type="component" value="Unassembled WGS sequence"/>
</dbReference>
<comment type="catalytic activity">
    <reaction evidence="7">
        <text>a 1-acyl-sn-glycero-3-phosphate + an acyl-CoA = a 1,2-diacyl-sn-glycero-3-phosphate + CoA</text>
        <dbReference type="Rhea" id="RHEA:19709"/>
        <dbReference type="ChEBI" id="CHEBI:57287"/>
        <dbReference type="ChEBI" id="CHEBI:57970"/>
        <dbReference type="ChEBI" id="CHEBI:58342"/>
        <dbReference type="ChEBI" id="CHEBI:58608"/>
        <dbReference type="EC" id="2.3.1.51"/>
    </reaction>
</comment>
<keyword evidence="6 7" id="KW-0012">Acyltransferase</keyword>
<evidence type="ECO:0000256" key="6">
    <source>
        <dbReference type="ARBA" id="ARBA00023315"/>
    </source>
</evidence>
<comment type="similarity">
    <text evidence="2 7">Belongs to the 1-acyl-sn-glycerol-3-phosphate acyltransferase family.</text>
</comment>
<sequence length="424" mass="46368">MIIKMLSSCSCIRAIYIFLFVAVALPLSPASTVDALGPSATHNHIKSSSSCHRHQPLSASRCISSNTSMWLSAAAAASFDSSSNNNELDASSEATTSSLTTKQQKRLQQIRNEGGPLAFNTKFGALNPFAIYYGLVSIGLGLIWFMALSACQLMYKLTGNRVDRKRRIPVFLSHVWGTLLMTFTGCFPKVENGDIVKNFHKSGRKAMFVSNHNSWMDIPFLGYAIGWHNYKFVAKKELEKVPILGKAIKVAENVLVDRSDRKSQLLTLKQGIKWLDDGVNLCTFPEGTRSRSGRLMPFKNGAFKMAHKAGAPVIPISICGAADVMPSYWMFPYRRAGGGACKVIVHEPVESKGKTEEELAAAVRESIIAGLPEEQRPLPDEIVETVVAESLTSTTTKVELVNEKVIESTLTPAVTEDQLPLPSA</sequence>
<dbReference type="SUPFAM" id="SSF69593">
    <property type="entry name" value="Glycerol-3-phosphate (1)-acyltransferase"/>
    <property type="match status" value="1"/>
</dbReference>
<evidence type="ECO:0000256" key="9">
    <source>
        <dbReference type="SAM" id="SignalP"/>
    </source>
</evidence>
<dbReference type="AlphaFoldDB" id="A0ABD3M8N0"/>
<keyword evidence="5 7" id="KW-0443">Lipid metabolism</keyword>
<dbReference type="InterPro" id="IPR002123">
    <property type="entry name" value="Plipid/glycerol_acylTrfase"/>
</dbReference>
<keyword evidence="7" id="KW-1208">Phospholipid metabolism</keyword>
<dbReference type="Pfam" id="PF01553">
    <property type="entry name" value="Acyltransferase"/>
    <property type="match status" value="1"/>
</dbReference>
<dbReference type="GO" id="GO:0003841">
    <property type="term" value="F:1-acylglycerol-3-phosphate O-acyltransferase activity"/>
    <property type="evidence" value="ECO:0007669"/>
    <property type="project" value="UniProtKB-UniRule"/>
</dbReference>
<evidence type="ECO:0000256" key="1">
    <source>
        <dbReference type="ARBA" id="ARBA00005189"/>
    </source>
</evidence>
<keyword evidence="7" id="KW-0594">Phospholipid biosynthesis</keyword>
<dbReference type="PANTHER" id="PTHR10434">
    <property type="entry name" value="1-ACYL-SN-GLYCEROL-3-PHOSPHATE ACYLTRANSFERASE"/>
    <property type="match status" value="1"/>
</dbReference>
<dbReference type="EC" id="2.3.1.51" evidence="7"/>
<keyword evidence="12" id="KW-1185">Reference proteome</keyword>
<evidence type="ECO:0000256" key="8">
    <source>
        <dbReference type="SAM" id="Phobius"/>
    </source>
</evidence>
<feature type="transmembrane region" description="Helical" evidence="8">
    <location>
        <begin position="167"/>
        <end position="185"/>
    </location>
</feature>
<gene>
    <name evidence="11" type="ORF">ACHAWU_008710</name>
</gene>
<dbReference type="SMART" id="SM00563">
    <property type="entry name" value="PlsC"/>
    <property type="match status" value="1"/>
</dbReference>
<dbReference type="NCBIfam" id="TIGR00530">
    <property type="entry name" value="AGP_acyltrn"/>
    <property type="match status" value="1"/>
</dbReference>
<dbReference type="PANTHER" id="PTHR10434:SF64">
    <property type="entry name" value="1-ACYL-SN-GLYCEROL-3-PHOSPHATE ACYLTRANSFERASE-RELATED"/>
    <property type="match status" value="1"/>
</dbReference>
<evidence type="ECO:0000259" key="10">
    <source>
        <dbReference type="SMART" id="SM00563"/>
    </source>
</evidence>
<evidence type="ECO:0000256" key="5">
    <source>
        <dbReference type="ARBA" id="ARBA00023098"/>
    </source>
</evidence>
<name>A0ABD3M8N0_9STRA</name>
<keyword evidence="3 7" id="KW-0444">Lipid biosynthesis</keyword>
<proteinExistence type="inferred from homology"/>
<feature type="chain" id="PRO_5044814851" description="1-acyl-sn-glycerol-3-phosphate acyltransferase" evidence="9">
    <location>
        <begin position="36"/>
        <end position="424"/>
    </location>
</feature>
<evidence type="ECO:0000256" key="2">
    <source>
        <dbReference type="ARBA" id="ARBA00008655"/>
    </source>
</evidence>
<keyword evidence="8" id="KW-0812">Transmembrane</keyword>
<feature type="signal peptide" evidence="9">
    <location>
        <begin position="1"/>
        <end position="35"/>
    </location>
</feature>
<feature type="transmembrane region" description="Helical" evidence="8">
    <location>
        <begin position="130"/>
        <end position="155"/>
    </location>
</feature>
<comment type="caution">
    <text evidence="11">The sequence shown here is derived from an EMBL/GenBank/DDBJ whole genome shotgun (WGS) entry which is preliminary data.</text>
</comment>
<comment type="domain">
    <text evidence="7">The HXXXXD motif is essential for acyltransferase activity and may constitute the binding site for the phosphate moiety of the glycerol-3-phosphate.</text>
</comment>
<evidence type="ECO:0000313" key="12">
    <source>
        <dbReference type="Proteomes" id="UP001530293"/>
    </source>
</evidence>
<protein>
    <recommendedName>
        <fullName evidence="7">1-acyl-sn-glycerol-3-phosphate acyltransferase</fullName>
        <ecNumber evidence="7">2.3.1.51</ecNumber>
    </recommendedName>
</protein>
<evidence type="ECO:0000256" key="3">
    <source>
        <dbReference type="ARBA" id="ARBA00022516"/>
    </source>
</evidence>
<accession>A0ABD3M8N0</accession>
<dbReference type="GO" id="GO:0008654">
    <property type="term" value="P:phospholipid biosynthetic process"/>
    <property type="evidence" value="ECO:0007669"/>
    <property type="project" value="UniProtKB-KW"/>
</dbReference>
<feature type="domain" description="Phospholipid/glycerol acyltransferase" evidence="10">
    <location>
        <begin position="206"/>
        <end position="321"/>
    </location>
</feature>
<keyword evidence="9" id="KW-0732">Signal</keyword>
<dbReference type="InterPro" id="IPR004552">
    <property type="entry name" value="AGP_acyltrans"/>
</dbReference>
<evidence type="ECO:0000256" key="7">
    <source>
        <dbReference type="RuleBase" id="RU361267"/>
    </source>
</evidence>